<feature type="transmembrane region" description="Helical" evidence="7">
    <location>
        <begin position="132"/>
        <end position="152"/>
    </location>
</feature>
<gene>
    <name evidence="8" type="ORF">AALA52_00610</name>
</gene>
<evidence type="ECO:0000256" key="3">
    <source>
        <dbReference type="ARBA" id="ARBA00022692"/>
    </source>
</evidence>
<keyword evidence="6" id="KW-0175">Coiled coil</keyword>
<name>A0ABV4D315_9LACT</name>
<keyword evidence="2" id="KW-1003">Cell membrane</keyword>
<accession>A0ABV4D315</accession>
<sequence length="538" mass="60468">MTIYDIFFLLGGLGLFLYGMSLMSEGLSLVAGSKLKNILRRLTRNKWFGAFFGFIITAIIQSSTATTVMVLGFIDSSLMSLSQATGVIMGANAGTTLTGILFTFNIQDIVPFVIFIGTITTLFVKRKTFNHMGLILLGFGLLFLGLNLMSSSMVPLRESAFMADLFVHTQMPLIGLVVGFIVTALIQSSTASVGILLTMVAAGVVVDLQQAIFILYGFNVGTVVTTLVASIRGNKTAQQAAMVHVLFNVVGALIFTIFTVLPLGFVSFIQSTSENIALQLVYAHIVFNVATLFILLPVSKYIIQLSEKMIKADSEEAPQLKLKFIDRRLIYSPEIEVEHIIKEIQRAFELVHDDFKEATNYKTIGKKRQEVHLLSNEALIDYLVKEINRTLTNINTVKLKEEFAITVGICYKVINYLRQIEEQSKDIALTLQRYEQPEIINDSEREEVELAIHLVMEAIVPLVDRMLLQIYEFLKEKLYQEDKKLVQDIERLDQEILNLTQINRDLLRADFEDIRIFNSLRRISADAVSIAVTLEYKE</sequence>
<dbReference type="Pfam" id="PF02690">
    <property type="entry name" value="Na_Pi_cotrans"/>
    <property type="match status" value="1"/>
</dbReference>
<reference evidence="8 9" key="1">
    <citation type="submission" date="2024-03" db="EMBL/GenBank/DDBJ databases">
        <title>Mouse gut bacterial collection (mGBC) of GemPharmatech.</title>
        <authorList>
            <person name="He Y."/>
            <person name="Dong L."/>
            <person name="Wu D."/>
            <person name="Gao X."/>
            <person name="Lin Z."/>
        </authorList>
    </citation>
    <scope>NUCLEOTIDE SEQUENCE [LARGE SCALE GENOMIC DNA]</scope>
    <source>
        <strain evidence="8 9">61-15</strain>
    </source>
</reference>
<keyword evidence="4 7" id="KW-1133">Transmembrane helix</keyword>
<feature type="transmembrane region" description="Helical" evidence="7">
    <location>
        <begin position="6"/>
        <end position="30"/>
    </location>
</feature>
<feature type="transmembrane region" description="Helical" evidence="7">
    <location>
        <begin position="173"/>
        <end position="206"/>
    </location>
</feature>
<feature type="transmembrane region" description="Helical" evidence="7">
    <location>
        <begin position="281"/>
        <end position="303"/>
    </location>
</feature>
<dbReference type="PANTHER" id="PTHR10010">
    <property type="entry name" value="SOLUTE CARRIER FAMILY 34 SODIUM PHOSPHATE , MEMBER 2-RELATED"/>
    <property type="match status" value="1"/>
</dbReference>
<keyword evidence="3 7" id="KW-0812">Transmembrane</keyword>
<feature type="coiled-coil region" evidence="6">
    <location>
        <begin position="475"/>
        <end position="509"/>
    </location>
</feature>
<comment type="caution">
    <text evidence="8">The sequence shown here is derived from an EMBL/GenBank/DDBJ whole genome shotgun (WGS) entry which is preliminary data.</text>
</comment>
<comment type="subcellular location">
    <subcellularLocation>
        <location evidence="1">Cell membrane</location>
        <topology evidence="1">Multi-pass membrane protein</topology>
    </subcellularLocation>
</comment>
<feature type="transmembrane region" description="Helical" evidence="7">
    <location>
        <begin position="212"/>
        <end position="231"/>
    </location>
</feature>
<dbReference type="EMBL" id="JBCLSH010000001">
    <property type="protein sequence ID" value="MEY8442773.1"/>
    <property type="molecule type" value="Genomic_DNA"/>
</dbReference>
<dbReference type="SUPFAM" id="SSF109755">
    <property type="entry name" value="PhoU-like"/>
    <property type="match status" value="1"/>
</dbReference>
<evidence type="ECO:0000256" key="5">
    <source>
        <dbReference type="ARBA" id="ARBA00023136"/>
    </source>
</evidence>
<dbReference type="InterPro" id="IPR003841">
    <property type="entry name" value="Na/Pi_transpt"/>
</dbReference>
<feature type="transmembrane region" description="Helical" evidence="7">
    <location>
        <begin position="243"/>
        <end position="269"/>
    </location>
</feature>
<evidence type="ECO:0000256" key="6">
    <source>
        <dbReference type="SAM" id="Coils"/>
    </source>
</evidence>
<dbReference type="Proteomes" id="UP001565283">
    <property type="component" value="Unassembled WGS sequence"/>
</dbReference>
<feature type="transmembrane region" description="Helical" evidence="7">
    <location>
        <begin position="51"/>
        <end position="74"/>
    </location>
</feature>
<evidence type="ECO:0000256" key="2">
    <source>
        <dbReference type="ARBA" id="ARBA00022475"/>
    </source>
</evidence>
<proteinExistence type="predicted"/>
<evidence type="ECO:0000256" key="7">
    <source>
        <dbReference type="SAM" id="Phobius"/>
    </source>
</evidence>
<keyword evidence="9" id="KW-1185">Reference proteome</keyword>
<dbReference type="NCBIfam" id="NF037997">
    <property type="entry name" value="Na_Pi_symport"/>
    <property type="match status" value="1"/>
</dbReference>
<dbReference type="InterPro" id="IPR004633">
    <property type="entry name" value="NaPi_cotrn-rel/YqeW-like"/>
</dbReference>
<evidence type="ECO:0000313" key="8">
    <source>
        <dbReference type="EMBL" id="MEY8442773.1"/>
    </source>
</evidence>
<evidence type="ECO:0000256" key="4">
    <source>
        <dbReference type="ARBA" id="ARBA00022989"/>
    </source>
</evidence>
<dbReference type="RefSeq" id="WP_369947654.1">
    <property type="nucleotide sequence ID" value="NZ_JBCLSH010000001.1"/>
</dbReference>
<dbReference type="PANTHER" id="PTHR10010:SF46">
    <property type="entry name" value="SODIUM-DEPENDENT PHOSPHATE TRANSPORT PROTEIN 2B"/>
    <property type="match status" value="1"/>
</dbReference>
<protein>
    <submittedName>
        <fullName evidence="8">Na/Pi symporter</fullName>
    </submittedName>
</protein>
<organism evidence="8 9">
    <name type="scientific">Lactococcus ileimucosae</name>
    <dbReference type="NCBI Taxonomy" id="2941329"/>
    <lineage>
        <taxon>Bacteria</taxon>
        <taxon>Bacillati</taxon>
        <taxon>Bacillota</taxon>
        <taxon>Bacilli</taxon>
        <taxon>Lactobacillales</taxon>
        <taxon>Streptococcaceae</taxon>
        <taxon>Lactococcus</taxon>
    </lineage>
</organism>
<evidence type="ECO:0000256" key="1">
    <source>
        <dbReference type="ARBA" id="ARBA00004651"/>
    </source>
</evidence>
<dbReference type="NCBIfam" id="TIGR00704">
    <property type="entry name" value="NaPi_cotrn_rel"/>
    <property type="match status" value="1"/>
</dbReference>
<evidence type="ECO:0000313" key="9">
    <source>
        <dbReference type="Proteomes" id="UP001565283"/>
    </source>
</evidence>
<keyword evidence="5 7" id="KW-0472">Membrane</keyword>